<feature type="transmembrane region" description="Helical" evidence="1">
    <location>
        <begin position="452"/>
        <end position="472"/>
    </location>
</feature>
<keyword evidence="1" id="KW-0472">Membrane</keyword>
<gene>
    <name evidence="3" type="ORF">IQ249_17355</name>
</gene>
<evidence type="ECO:0000256" key="1">
    <source>
        <dbReference type="SAM" id="Phobius"/>
    </source>
</evidence>
<sequence>MTTELQPEKIVLQKRADALDALRGIAILAMVLSGTIPFGGALPTWMYHAQVPPPNHQFNPNLPGLTWVDLVFPFFIFTLGAAIPLAQSRRMEKGGTKQQVIFSILKRGFLLASFAIVVQHFRPFVITTDPVAYKWKFGLIGFFLLFLMFGQFPKSLPQWSRTIATVGGWTMGILFLTALQYPQDERSQSFAFYRSDIILLILANLVVFASLIWLLTRRDAILRLGFLGCLFPLLLSFNDDGWITQNFSIDVISWLFNFDYLKYLFIAIPGTLVGDWIVSWLGAKKAEEQPTWGQWRYGIITILMMSINLNLLVGLQARWLEQTALISFGLCLMGYGLVRTARSDTEKLLKKMYFWGCYWLALGIAFEPYQGGIKKDSATMSYFFVTTAMSLFLLIALVIVIDVFQRKKWLQLFIDNGKNPMMAYVAFGNLLWPILELTGWQNKIADMTQIPWLGFLRGLTYTLIVALFVSLCTRLKLFWKT</sequence>
<feature type="transmembrane region" description="Helical" evidence="1">
    <location>
        <begin position="132"/>
        <end position="150"/>
    </location>
</feature>
<keyword evidence="1" id="KW-1133">Transmembrane helix</keyword>
<feature type="transmembrane region" description="Helical" evidence="1">
    <location>
        <begin position="65"/>
        <end position="86"/>
    </location>
</feature>
<dbReference type="RefSeq" id="WP_194030755.1">
    <property type="nucleotide sequence ID" value="NZ_JADEWZ010000028.1"/>
</dbReference>
<feature type="transmembrane region" description="Helical" evidence="1">
    <location>
        <begin position="323"/>
        <end position="340"/>
    </location>
</feature>
<dbReference type="InterPro" id="IPR032176">
    <property type="entry name" value="DUF5009"/>
</dbReference>
<feature type="transmembrane region" description="Helical" evidence="1">
    <location>
        <begin position="263"/>
        <end position="283"/>
    </location>
</feature>
<feature type="transmembrane region" description="Helical" evidence="1">
    <location>
        <begin position="107"/>
        <end position="126"/>
    </location>
</feature>
<organism evidence="3 4">
    <name type="scientific">Lusitaniella coriacea LEGE 07157</name>
    <dbReference type="NCBI Taxonomy" id="945747"/>
    <lineage>
        <taxon>Bacteria</taxon>
        <taxon>Bacillati</taxon>
        <taxon>Cyanobacteriota</taxon>
        <taxon>Cyanophyceae</taxon>
        <taxon>Spirulinales</taxon>
        <taxon>Lusitaniellaceae</taxon>
        <taxon>Lusitaniella</taxon>
    </lineage>
</organism>
<feature type="transmembrane region" description="Helical" evidence="1">
    <location>
        <begin position="197"/>
        <end position="215"/>
    </location>
</feature>
<reference evidence="3" key="1">
    <citation type="submission" date="2020-10" db="EMBL/GenBank/DDBJ databases">
        <authorList>
            <person name="Castelo-Branco R."/>
            <person name="Eusebio N."/>
            <person name="Adriana R."/>
            <person name="Vieira A."/>
            <person name="Brugerolle De Fraissinette N."/>
            <person name="Rezende De Castro R."/>
            <person name="Schneider M.P."/>
            <person name="Vasconcelos V."/>
            <person name="Leao P.N."/>
        </authorList>
    </citation>
    <scope>NUCLEOTIDE SEQUENCE</scope>
    <source>
        <strain evidence="3">LEGE 07157</strain>
    </source>
</reference>
<proteinExistence type="predicted"/>
<feature type="transmembrane region" description="Helical" evidence="1">
    <location>
        <begin position="21"/>
        <end position="45"/>
    </location>
</feature>
<keyword evidence="1" id="KW-0812">Transmembrane</keyword>
<evidence type="ECO:0000313" key="4">
    <source>
        <dbReference type="Proteomes" id="UP000654482"/>
    </source>
</evidence>
<dbReference type="Pfam" id="PF16401">
    <property type="entry name" value="DUF5009"/>
    <property type="match status" value="1"/>
</dbReference>
<dbReference type="Proteomes" id="UP000654482">
    <property type="component" value="Unassembled WGS sequence"/>
</dbReference>
<dbReference type="EMBL" id="JADEWZ010000028">
    <property type="protein sequence ID" value="MBE9117667.1"/>
    <property type="molecule type" value="Genomic_DNA"/>
</dbReference>
<feature type="transmembrane region" description="Helical" evidence="1">
    <location>
        <begin position="421"/>
        <end position="440"/>
    </location>
</feature>
<protein>
    <submittedName>
        <fullName evidence="3">DUF5009 domain-containing protein</fullName>
    </submittedName>
</protein>
<evidence type="ECO:0000259" key="2">
    <source>
        <dbReference type="Pfam" id="PF16401"/>
    </source>
</evidence>
<dbReference type="PANTHER" id="PTHR31061">
    <property type="entry name" value="LD22376P"/>
    <property type="match status" value="1"/>
</dbReference>
<feature type="transmembrane region" description="Helical" evidence="1">
    <location>
        <begin position="162"/>
        <end position="181"/>
    </location>
</feature>
<feature type="transmembrane region" description="Helical" evidence="1">
    <location>
        <begin position="352"/>
        <end position="369"/>
    </location>
</feature>
<dbReference type="PANTHER" id="PTHR31061:SF24">
    <property type="entry name" value="LD22376P"/>
    <property type="match status" value="1"/>
</dbReference>
<feature type="transmembrane region" description="Helical" evidence="1">
    <location>
        <begin position="220"/>
        <end position="237"/>
    </location>
</feature>
<comment type="caution">
    <text evidence="3">The sequence shown here is derived from an EMBL/GenBank/DDBJ whole genome shotgun (WGS) entry which is preliminary data.</text>
</comment>
<feature type="transmembrane region" description="Helical" evidence="1">
    <location>
        <begin position="295"/>
        <end position="317"/>
    </location>
</feature>
<keyword evidence="4" id="KW-1185">Reference proteome</keyword>
<feature type="transmembrane region" description="Helical" evidence="1">
    <location>
        <begin position="381"/>
        <end position="401"/>
    </location>
</feature>
<accession>A0A8J7DY54</accession>
<evidence type="ECO:0000313" key="3">
    <source>
        <dbReference type="EMBL" id="MBE9117667.1"/>
    </source>
</evidence>
<name>A0A8J7DY54_9CYAN</name>
<feature type="domain" description="DUF5009" evidence="2">
    <location>
        <begin position="15"/>
        <end position="277"/>
    </location>
</feature>
<dbReference type="AlphaFoldDB" id="A0A8J7DY54"/>